<protein>
    <recommendedName>
        <fullName evidence="4">Sensor domain-containing protein</fullName>
    </recommendedName>
</protein>
<sequence length="204" mass="22362">MLFERLYRRTGRRNPLAALATVLHLEHLVFAGFVPALLLFVPMSIAQLLVAIAATAVYQEVYALLTLRRLRSGLESVDAWIGGSRDHELSMVAWRDAASAPYQLLSLSWKGGYPFLISLAWALAAICYLGQPWWGAPVLYAVALLLIAYGNGLVFLLFERSMAPVLDDIGRHPSEDVPVDAEALPLRRRLLSVLPATTVGGPPS</sequence>
<evidence type="ECO:0000256" key="1">
    <source>
        <dbReference type="SAM" id="Phobius"/>
    </source>
</evidence>
<keyword evidence="1" id="KW-0472">Membrane</keyword>
<name>A0ABN1U981_9ACTN</name>
<dbReference type="Proteomes" id="UP001499979">
    <property type="component" value="Unassembled WGS sequence"/>
</dbReference>
<evidence type="ECO:0000313" key="2">
    <source>
        <dbReference type="EMBL" id="GAA1130182.1"/>
    </source>
</evidence>
<dbReference type="RefSeq" id="WP_343905791.1">
    <property type="nucleotide sequence ID" value="NZ_BAAAJE010000002.1"/>
</dbReference>
<keyword evidence="3" id="KW-1185">Reference proteome</keyword>
<keyword evidence="1" id="KW-1133">Transmembrane helix</keyword>
<proteinExistence type="predicted"/>
<keyword evidence="1" id="KW-0812">Transmembrane</keyword>
<gene>
    <name evidence="2" type="ORF">GCM10009606_07610</name>
</gene>
<feature type="transmembrane region" description="Helical" evidence="1">
    <location>
        <begin position="113"/>
        <end position="131"/>
    </location>
</feature>
<comment type="caution">
    <text evidence="2">The sequence shown here is derived from an EMBL/GenBank/DDBJ whole genome shotgun (WGS) entry which is preliminary data.</text>
</comment>
<reference evidence="2 3" key="1">
    <citation type="journal article" date="2019" name="Int. J. Syst. Evol. Microbiol.">
        <title>The Global Catalogue of Microorganisms (GCM) 10K type strain sequencing project: providing services to taxonomists for standard genome sequencing and annotation.</title>
        <authorList>
            <consortium name="The Broad Institute Genomics Platform"/>
            <consortium name="The Broad Institute Genome Sequencing Center for Infectious Disease"/>
            <person name="Wu L."/>
            <person name="Ma J."/>
        </authorList>
    </citation>
    <scope>NUCLEOTIDE SEQUENCE [LARGE SCALE GENOMIC DNA]</scope>
    <source>
        <strain evidence="2 3">JCM 11813</strain>
    </source>
</reference>
<evidence type="ECO:0008006" key="4">
    <source>
        <dbReference type="Google" id="ProtNLM"/>
    </source>
</evidence>
<feature type="transmembrane region" description="Helical" evidence="1">
    <location>
        <begin position="137"/>
        <end position="158"/>
    </location>
</feature>
<feature type="transmembrane region" description="Helical" evidence="1">
    <location>
        <begin position="41"/>
        <end position="65"/>
    </location>
</feature>
<accession>A0ABN1U981</accession>
<evidence type="ECO:0000313" key="3">
    <source>
        <dbReference type="Proteomes" id="UP001499979"/>
    </source>
</evidence>
<dbReference type="EMBL" id="BAAAJE010000002">
    <property type="protein sequence ID" value="GAA1130182.1"/>
    <property type="molecule type" value="Genomic_DNA"/>
</dbReference>
<organism evidence="2 3">
    <name type="scientific">Nocardioides aquiterrae</name>
    <dbReference type="NCBI Taxonomy" id="203799"/>
    <lineage>
        <taxon>Bacteria</taxon>
        <taxon>Bacillati</taxon>
        <taxon>Actinomycetota</taxon>
        <taxon>Actinomycetes</taxon>
        <taxon>Propionibacteriales</taxon>
        <taxon>Nocardioidaceae</taxon>
        <taxon>Nocardioides</taxon>
    </lineage>
</organism>